<feature type="chain" id="PRO_5022677816" evidence="1">
    <location>
        <begin position="25"/>
        <end position="448"/>
    </location>
</feature>
<dbReference type="Proteomes" id="UP000322699">
    <property type="component" value="Unassembled WGS sequence"/>
</dbReference>
<proteinExistence type="predicted"/>
<reference evidence="3 4" key="1">
    <citation type="submission" date="2019-08" db="EMBL/GenBank/DDBJ databases">
        <title>Deep-cultivation of Planctomycetes and their phenomic and genomic characterization uncovers novel biology.</title>
        <authorList>
            <person name="Wiegand S."/>
            <person name="Jogler M."/>
            <person name="Boedeker C."/>
            <person name="Pinto D."/>
            <person name="Vollmers J."/>
            <person name="Rivas-Marin E."/>
            <person name="Kohn T."/>
            <person name="Peeters S.H."/>
            <person name="Heuer A."/>
            <person name="Rast P."/>
            <person name="Oberbeckmann S."/>
            <person name="Bunk B."/>
            <person name="Jeske O."/>
            <person name="Meyerdierks A."/>
            <person name="Storesund J.E."/>
            <person name="Kallscheuer N."/>
            <person name="Luecker S."/>
            <person name="Lage O.M."/>
            <person name="Pohl T."/>
            <person name="Merkel B.J."/>
            <person name="Hornburger P."/>
            <person name="Mueller R.-W."/>
            <person name="Bruemmer F."/>
            <person name="Labrenz M."/>
            <person name="Spormann A.M."/>
            <person name="Op Den Camp H."/>
            <person name="Overmann J."/>
            <person name="Amann R."/>
            <person name="Jetten M.S.M."/>
            <person name="Mascher T."/>
            <person name="Medema M.H."/>
            <person name="Devos D.P."/>
            <person name="Kaster A.-K."/>
            <person name="Ovreas L."/>
            <person name="Rohde M."/>
            <person name="Galperin M.Y."/>
            <person name="Jogler C."/>
        </authorList>
    </citation>
    <scope>NUCLEOTIDE SEQUENCE [LARGE SCALE GENOMIC DNA]</scope>
    <source>
        <strain evidence="3 4">LF1</strain>
    </source>
</reference>
<dbReference type="Gene3D" id="2.130.10.10">
    <property type="entry name" value="YVTN repeat-like/Quinoprotein amine dehydrogenase"/>
    <property type="match status" value="2"/>
</dbReference>
<comment type="caution">
    <text evidence="3">The sequence shown here is derived from an EMBL/GenBank/DDBJ whole genome shotgun (WGS) entry which is preliminary data.</text>
</comment>
<dbReference type="PANTHER" id="PTHR34512:SF30">
    <property type="entry name" value="OUTER MEMBRANE PROTEIN ASSEMBLY FACTOR BAMB"/>
    <property type="match status" value="1"/>
</dbReference>
<keyword evidence="4" id="KW-1185">Reference proteome</keyword>
<dbReference type="InterPro" id="IPR011047">
    <property type="entry name" value="Quinoprotein_ADH-like_sf"/>
</dbReference>
<dbReference type="EMBL" id="VRLW01000001">
    <property type="protein sequence ID" value="KAA1262521.1"/>
    <property type="molecule type" value="Genomic_DNA"/>
</dbReference>
<dbReference type="RefSeq" id="WP_068258341.1">
    <property type="nucleotide sequence ID" value="NZ_LWSK01000004.1"/>
</dbReference>
<dbReference type="Gene3D" id="2.40.10.480">
    <property type="match status" value="1"/>
</dbReference>
<dbReference type="InterPro" id="IPR002372">
    <property type="entry name" value="PQQ_rpt_dom"/>
</dbReference>
<gene>
    <name evidence="3" type="ORF">LF1_50860</name>
</gene>
<dbReference type="InterPro" id="IPR015943">
    <property type="entry name" value="WD40/YVTN_repeat-like_dom_sf"/>
</dbReference>
<organism evidence="3 4">
    <name type="scientific">Rubripirellula obstinata</name>
    <dbReference type="NCBI Taxonomy" id="406547"/>
    <lineage>
        <taxon>Bacteria</taxon>
        <taxon>Pseudomonadati</taxon>
        <taxon>Planctomycetota</taxon>
        <taxon>Planctomycetia</taxon>
        <taxon>Pirellulales</taxon>
        <taxon>Pirellulaceae</taxon>
        <taxon>Rubripirellula</taxon>
    </lineage>
</organism>
<keyword evidence="1" id="KW-0732">Signal</keyword>
<evidence type="ECO:0000313" key="4">
    <source>
        <dbReference type="Proteomes" id="UP000322699"/>
    </source>
</evidence>
<protein>
    <submittedName>
        <fullName evidence="3">Outer membrane biogenesis protein BamB</fullName>
    </submittedName>
</protein>
<sequence precursor="true">MMKIQLKIAGLMLITALITTLFNASGCTKRTPVEEISVAQSGIEVAEAAVVSGDVGEQSFDWPQWRGLSGGVSGNKNVPTQWSAESNIRWQADVPGRGHSSPIVVGDLVVLGTATENPDQQLVVAYDRNDGQKRWSSIVHDGGFPTKRAVHMKATNANGTIASDGNALVTAHLNSDRIWVTAFDFDGNRLWQTDIGAFDSKFGYAPSPIIYKSLVIVAADNRGGGYLVGLDIASGQIAWRRSRGDASSYSSPSLVKLGGTDQIVITGNDRMASYQPATGDLIWETECIAEATCGTVVAAADRVFGSGGYPSEETVCLDQDGKLVWSQRTKIYEPSMVTDAENLFGVTDSGIAYCWDVEDGTVLWKKRLGGNFSSSPVICDGNVYVADLSGNSYVFKASGESYQLVSKNRLGDDCYASPAIADDAIFFRIGFGEEAERTEKLFCIAEDG</sequence>
<evidence type="ECO:0000256" key="1">
    <source>
        <dbReference type="SAM" id="SignalP"/>
    </source>
</evidence>
<feature type="domain" description="Pyrrolo-quinoline quinone repeat" evidence="2">
    <location>
        <begin position="313"/>
        <end position="389"/>
    </location>
</feature>
<dbReference type="SMART" id="SM00564">
    <property type="entry name" value="PQQ"/>
    <property type="match status" value="2"/>
</dbReference>
<accession>A0A5B1CQK4</accession>
<dbReference type="SUPFAM" id="SSF50998">
    <property type="entry name" value="Quinoprotein alcohol dehydrogenase-like"/>
    <property type="match status" value="1"/>
</dbReference>
<evidence type="ECO:0000259" key="2">
    <source>
        <dbReference type="Pfam" id="PF13360"/>
    </source>
</evidence>
<dbReference type="Pfam" id="PF13360">
    <property type="entry name" value="PQQ_2"/>
    <property type="match status" value="2"/>
</dbReference>
<dbReference type="InterPro" id="IPR018391">
    <property type="entry name" value="PQQ_b-propeller_rpt"/>
</dbReference>
<dbReference type="AlphaFoldDB" id="A0A5B1CQK4"/>
<evidence type="ECO:0000313" key="3">
    <source>
        <dbReference type="EMBL" id="KAA1262521.1"/>
    </source>
</evidence>
<dbReference type="OrthoDB" id="244732at2"/>
<feature type="signal peptide" evidence="1">
    <location>
        <begin position="1"/>
        <end position="24"/>
    </location>
</feature>
<name>A0A5B1CQK4_9BACT</name>
<feature type="domain" description="Pyrrolo-quinoline quinone repeat" evidence="2">
    <location>
        <begin position="121"/>
        <end position="303"/>
    </location>
</feature>
<dbReference type="PANTHER" id="PTHR34512">
    <property type="entry name" value="CELL SURFACE PROTEIN"/>
    <property type="match status" value="1"/>
</dbReference>